<dbReference type="EMBL" id="JBBAXC010000005">
    <property type="protein sequence ID" value="MEI5907060.1"/>
    <property type="molecule type" value="Genomic_DNA"/>
</dbReference>
<comment type="caution">
    <text evidence="2">The sequence shown here is derived from an EMBL/GenBank/DDBJ whole genome shotgun (WGS) entry which is preliminary data.</text>
</comment>
<evidence type="ECO:0000313" key="3">
    <source>
        <dbReference type="Proteomes" id="UP001312865"/>
    </source>
</evidence>
<proteinExistence type="predicted"/>
<protein>
    <submittedName>
        <fullName evidence="2">Uncharacterized protein</fullName>
    </submittedName>
</protein>
<sequence length="207" mass="21987">MNNEQQLVFGSWIQAIGTTVAAIGATPSKILSEEQLEGLSVIGNVGQAVGNALIADTIEEFDLTKAGNEIQSIGNLTVISGIVIDFDEDTKLNLDISGNLLQALGGSAAVSETFNEDPSVDVLLAIYGDLLQVIGNSLQAIAGIIESKDRDSGNINEIGSWIQAIGSILAALVTSKEVTENLEENNRNNQNAFAQPRTTNRTHFPFF</sequence>
<dbReference type="Proteomes" id="UP001312865">
    <property type="component" value="Unassembled WGS sequence"/>
</dbReference>
<evidence type="ECO:0000313" key="2">
    <source>
        <dbReference type="EMBL" id="MEI5907060.1"/>
    </source>
</evidence>
<feature type="compositionally biased region" description="Polar residues" evidence="1">
    <location>
        <begin position="192"/>
        <end position="207"/>
    </location>
</feature>
<feature type="region of interest" description="Disordered" evidence="1">
    <location>
        <begin position="184"/>
        <end position="207"/>
    </location>
</feature>
<organism evidence="2 3">
    <name type="scientific">Bacillus spongiae</name>
    <dbReference type="NCBI Taxonomy" id="2683610"/>
    <lineage>
        <taxon>Bacteria</taxon>
        <taxon>Bacillati</taxon>
        <taxon>Bacillota</taxon>
        <taxon>Bacilli</taxon>
        <taxon>Bacillales</taxon>
        <taxon>Bacillaceae</taxon>
        <taxon>Bacillus</taxon>
    </lineage>
</organism>
<gene>
    <name evidence="2" type="ORF">WAK64_08320</name>
</gene>
<reference evidence="2 3" key="1">
    <citation type="journal article" date="2018" name="J. Microbiol.">
        <title>Bacillus spongiae sp. nov., isolated from sponge of Jeju Island.</title>
        <authorList>
            <person name="Lee G.E."/>
            <person name="Im W.T."/>
            <person name="Park J.S."/>
        </authorList>
    </citation>
    <scope>NUCLEOTIDE SEQUENCE [LARGE SCALE GENOMIC DNA]</scope>
    <source>
        <strain evidence="2 3">135PIL107-10</strain>
    </source>
</reference>
<keyword evidence="3" id="KW-1185">Reference proteome</keyword>
<dbReference type="Pfam" id="PF22116">
    <property type="entry name" value="DUF6944"/>
    <property type="match status" value="1"/>
</dbReference>
<dbReference type="RefSeq" id="WP_336586495.1">
    <property type="nucleotide sequence ID" value="NZ_JBBAXC010000005.1"/>
</dbReference>
<name>A0ABU8HCK8_9BACI</name>
<accession>A0ABU8HCK8</accession>
<dbReference type="InterPro" id="IPR054224">
    <property type="entry name" value="DUF6944"/>
</dbReference>
<evidence type="ECO:0000256" key="1">
    <source>
        <dbReference type="SAM" id="MobiDB-lite"/>
    </source>
</evidence>